<dbReference type="Proteomes" id="UP000054383">
    <property type="component" value="Unassembled WGS sequence"/>
</dbReference>
<dbReference type="AlphaFoldDB" id="A0A0U1M6Q4"/>
<dbReference type="SUPFAM" id="SSF48371">
    <property type="entry name" value="ARM repeat"/>
    <property type="match status" value="1"/>
</dbReference>
<evidence type="ECO:0000256" key="2">
    <source>
        <dbReference type="ARBA" id="ARBA00006809"/>
    </source>
</evidence>
<feature type="compositionally biased region" description="Acidic residues" evidence="4">
    <location>
        <begin position="703"/>
        <end position="749"/>
    </location>
</feature>
<name>A0A0U1M6Q4_TALIS</name>
<keyword evidence="3" id="KW-0539">Nucleus</keyword>
<dbReference type="Pfam" id="PF04931">
    <property type="entry name" value="DNA_pol_phi"/>
    <property type="match status" value="1"/>
</dbReference>
<protein>
    <submittedName>
        <fullName evidence="5">DNA polymerase phi subunit</fullName>
    </submittedName>
</protein>
<dbReference type="GO" id="GO:0006355">
    <property type="term" value="P:regulation of DNA-templated transcription"/>
    <property type="evidence" value="ECO:0007669"/>
    <property type="project" value="InterPro"/>
</dbReference>
<dbReference type="EMBL" id="CVMT01000008">
    <property type="protein sequence ID" value="CRG90720.1"/>
    <property type="molecule type" value="Genomic_DNA"/>
</dbReference>
<evidence type="ECO:0000256" key="1">
    <source>
        <dbReference type="ARBA" id="ARBA00004123"/>
    </source>
</evidence>
<dbReference type="STRING" id="28573.A0A0U1M6Q4"/>
<dbReference type="PANTHER" id="PTHR13213:SF2">
    <property type="entry name" value="MYB-BINDING PROTEIN 1A"/>
    <property type="match status" value="1"/>
</dbReference>
<dbReference type="PANTHER" id="PTHR13213">
    <property type="entry name" value="MYB-BINDING PROTEIN 1A FAMILY MEMBER"/>
    <property type="match status" value="1"/>
</dbReference>
<evidence type="ECO:0000256" key="3">
    <source>
        <dbReference type="ARBA" id="ARBA00023242"/>
    </source>
</evidence>
<feature type="region of interest" description="Disordered" evidence="4">
    <location>
        <begin position="701"/>
        <end position="749"/>
    </location>
</feature>
<dbReference type="GO" id="GO:0000182">
    <property type="term" value="F:rDNA binding"/>
    <property type="evidence" value="ECO:0007669"/>
    <property type="project" value="TreeGrafter"/>
</dbReference>
<dbReference type="InterPro" id="IPR007015">
    <property type="entry name" value="DNA_pol_V/MYBBP1A"/>
</dbReference>
<reference evidence="5 6" key="1">
    <citation type="submission" date="2015-04" db="EMBL/GenBank/DDBJ databases">
        <authorList>
            <person name="Syromyatnikov M.Y."/>
            <person name="Popov V.N."/>
        </authorList>
    </citation>
    <scope>NUCLEOTIDE SEQUENCE [LARGE SCALE GENOMIC DNA]</scope>
    <source>
        <strain evidence="5">WF-38-12</strain>
    </source>
</reference>
<evidence type="ECO:0000256" key="4">
    <source>
        <dbReference type="SAM" id="MobiDB-lite"/>
    </source>
</evidence>
<dbReference type="GO" id="GO:0005730">
    <property type="term" value="C:nucleolus"/>
    <property type="evidence" value="ECO:0007669"/>
    <property type="project" value="InterPro"/>
</dbReference>
<evidence type="ECO:0000313" key="5">
    <source>
        <dbReference type="EMBL" id="CRG90720.1"/>
    </source>
</evidence>
<sequence>MSQNAGSKKRRREPYNVDVKLVEIYEDLANEKEDIRLKAAHKLVSRFTPEANPTADEAQKALQRLFRGLSSGRKAARIGFSIALTEVLSQVFSPSKSEELAELSVTKVIDIWESSTKVAGSERGQEHRDHHFGRLFGAEAIIKSSILFQDSEFEQWLRVLSLIFDLGKKKPWLREECGWILYRAIYELASQKIHAKYTESIVEGICSNELAKTPEGVAVWLAVKDLFPTATLPSNVWKCDDPLDRHDRKTLSKVMKESSAADETAETEGLAKKSSGVWNSKLHFAWDAVLARLYDSEATDKKSKGPRLDFSDFWIEVVDNGLFAAASSDERKYWGFLVFMKILNEAPSQLAGQIFTKNLVRCLMNQMADKERYLNRMAVKAAKTIQTRVVKEPEFAAAAAGGLMGTSGSVNFDQLTKSNTVEKIVVEAGPEALKSIIDLLAGFITVPGTEETNAAASIRNYISRLFVSTVKPRSSAGGEFQPLLEEILFVLVRFAYFADETAKPSLSQATQELFRNKINLCLSSLVSSNKDPAGVAYAVVRQIRNLQNSNEHGKFIIDMDDTISESVDTAFKSLKKLSSKVKHDEDQKDPSIQAFRLLYSLTILEVYNGDADAVSMLDELAFCYTKFWGDKKSKKEDKSDASNALVEILLSFASKPSQLFRRMSEQVFGVFAEQITADGLQSLISVLEVKENLAGQQEMFDKQDDEDEEMPDADEDSDEDSDADSVEVIDADEAENDESEEDEGEDEEELAAFDAKLAEALGTNGDNQDIDSDADMNDDEMEAVDEMLVKVFKARRQAITKKKDKKDAKETMTNFKNRVLDLLQVYIKKCHSSMLALDLILPLLQLTRRSTVDQISQKAGNVLAEYTSLCKRNGIPTLSKNDGDEEHDPVQAVWELLRSVHKEATIQHRQKHSAAVSQASLLLVRVLVAQDRQNIAQVIDIYAETQKTQMLSKNGHFKSGFFADWNAWCVNFGKNSKR</sequence>
<evidence type="ECO:0000313" key="6">
    <source>
        <dbReference type="Proteomes" id="UP000054383"/>
    </source>
</evidence>
<dbReference type="OMA" id="VWKHDDP"/>
<accession>A0A0U1M6Q4</accession>
<comment type="similarity">
    <text evidence="2">Belongs to the MYBBP1A family.</text>
</comment>
<comment type="subcellular location">
    <subcellularLocation>
        <location evidence="1">Nucleus</location>
    </subcellularLocation>
</comment>
<keyword evidence="6" id="KW-1185">Reference proteome</keyword>
<dbReference type="OrthoDB" id="342531at2759"/>
<gene>
    <name evidence="5" type="ORF">PISL3812_07765</name>
</gene>
<organism evidence="5 6">
    <name type="scientific">Talaromyces islandicus</name>
    <name type="common">Penicillium islandicum</name>
    <dbReference type="NCBI Taxonomy" id="28573"/>
    <lineage>
        <taxon>Eukaryota</taxon>
        <taxon>Fungi</taxon>
        <taxon>Dikarya</taxon>
        <taxon>Ascomycota</taxon>
        <taxon>Pezizomycotina</taxon>
        <taxon>Eurotiomycetes</taxon>
        <taxon>Eurotiomycetidae</taxon>
        <taxon>Eurotiales</taxon>
        <taxon>Trichocomaceae</taxon>
        <taxon>Talaromyces</taxon>
        <taxon>Talaromyces sect. Islandici</taxon>
    </lineage>
</organism>
<proteinExistence type="inferred from homology"/>
<dbReference type="InterPro" id="IPR016024">
    <property type="entry name" value="ARM-type_fold"/>
</dbReference>